<proteinExistence type="predicted"/>
<dbReference type="Proteomes" id="UP001253637">
    <property type="component" value="Segment"/>
</dbReference>
<sequence length="87" mass="10077">MAANYRGYPESGSRLRQRRSSVRWHTVHLAGACQDHEPCGILDGPRIQWLVHSFSIASTKHYAQNARHAPDVHRLLWVARLPLHRYL</sequence>
<evidence type="ECO:0000313" key="1">
    <source>
        <dbReference type="EMBL" id="BCU02903.1"/>
    </source>
</evidence>
<protein>
    <submittedName>
        <fullName evidence="1">Uncharacterized protein</fullName>
    </submittedName>
</protein>
<organism evidence="1 2">
    <name type="scientific">Pandoravirus japonicus</name>
    <dbReference type="NCBI Taxonomy" id="2823154"/>
    <lineage>
        <taxon>Viruses</taxon>
        <taxon>Pandoravirus</taxon>
    </lineage>
</organism>
<name>A0A811BM94_9VIRU</name>
<accession>A0A811BM94</accession>
<dbReference type="EMBL" id="LC625835">
    <property type="protein sequence ID" value="BCU02903.1"/>
    <property type="molecule type" value="Genomic_DNA"/>
</dbReference>
<reference evidence="1" key="1">
    <citation type="submission" date="2021-04" db="EMBL/GenBank/DDBJ databases">
        <title>Draft Genome Sequence of Pandoravirus japonicus, Isolated from the Sabaishi River of Niigata, Japan.</title>
        <authorList>
            <person name="Hosokawa N."/>
            <person name="Takahashi H."/>
            <person name="Aoki K."/>
            <person name="Takemura M."/>
        </authorList>
    </citation>
    <scope>NUCLEOTIDE SEQUENCE</scope>
</reference>
<evidence type="ECO:0000313" key="2">
    <source>
        <dbReference type="Proteomes" id="UP001253637"/>
    </source>
</evidence>